<evidence type="ECO:0000313" key="3">
    <source>
        <dbReference type="Proteomes" id="UP001600165"/>
    </source>
</evidence>
<gene>
    <name evidence="2" type="ORF">ACFVKH_16335</name>
</gene>
<evidence type="ECO:0000313" key="2">
    <source>
        <dbReference type="EMBL" id="MFE4107855.1"/>
    </source>
</evidence>
<name>A0ABW6II43_9CYAN</name>
<dbReference type="InterPro" id="IPR007055">
    <property type="entry name" value="BON_dom"/>
</dbReference>
<evidence type="ECO:0000259" key="1">
    <source>
        <dbReference type="PROSITE" id="PS50914"/>
    </source>
</evidence>
<accession>A0ABW6II43</accession>
<dbReference type="PROSITE" id="PS50914">
    <property type="entry name" value="BON"/>
    <property type="match status" value="1"/>
</dbReference>
<keyword evidence="3" id="KW-1185">Reference proteome</keyword>
<dbReference type="Proteomes" id="UP001600165">
    <property type="component" value="Unassembled WGS sequence"/>
</dbReference>
<dbReference type="EMBL" id="JBHZOL010000094">
    <property type="protein sequence ID" value="MFE4107855.1"/>
    <property type="molecule type" value="Genomic_DNA"/>
</dbReference>
<proteinExistence type="predicted"/>
<comment type="caution">
    <text evidence="2">The sequence shown here is derived from an EMBL/GenBank/DDBJ whole genome shotgun (WGS) entry which is preliminary data.</text>
</comment>
<feature type="domain" description="BON" evidence="1">
    <location>
        <begin position="47"/>
        <end position="116"/>
    </location>
</feature>
<dbReference type="Pfam" id="PF04972">
    <property type="entry name" value="BON"/>
    <property type="match status" value="1"/>
</dbReference>
<protein>
    <submittedName>
        <fullName evidence="2">BON domain-containing protein</fullName>
    </submittedName>
</protein>
<organism evidence="2 3">
    <name type="scientific">Almyronema epifaneia S1</name>
    <dbReference type="NCBI Taxonomy" id="2991925"/>
    <lineage>
        <taxon>Bacteria</taxon>
        <taxon>Bacillati</taxon>
        <taxon>Cyanobacteriota</taxon>
        <taxon>Cyanophyceae</taxon>
        <taxon>Nodosilineales</taxon>
        <taxon>Nodosilineaceae</taxon>
        <taxon>Almyronema</taxon>
        <taxon>Almyronema epifaneia</taxon>
    </lineage>
</organism>
<sequence>MGAYEAAYTSGQIAVGIRAGTSVAPMPGLSWYRAIPPERVGLRGEYDHQGLAKRVQQHFRRRFKAEVAGISVRQRGRVVILRGQVASEALIDQLVRTAMQIEGADAVELHGVTVQPQK</sequence>
<reference evidence="2 3" key="1">
    <citation type="submission" date="2024-10" db="EMBL/GenBank/DDBJ databases">
        <authorList>
            <person name="Ratan Roy A."/>
            <person name="Morales Sandoval P.H."/>
            <person name="De Los Santos Villalobos S."/>
            <person name="Chakraborty S."/>
            <person name="Mukherjee J."/>
        </authorList>
    </citation>
    <scope>NUCLEOTIDE SEQUENCE [LARGE SCALE GENOMIC DNA]</scope>
    <source>
        <strain evidence="2 3">S1</strain>
    </source>
</reference>
<dbReference type="RefSeq" id="WP_377966975.1">
    <property type="nucleotide sequence ID" value="NZ_JBHZOL010000094.1"/>
</dbReference>